<evidence type="ECO:0000313" key="2">
    <source>
        <dbReference type="Proteomes" id="UP001372338"/>
    </source>
</evidence>
<dbReference type="EMBL" id="JAYWIO010000001">
    <property type="protein sequence ID" value="KAK7288508.1"/>
    <property type="molecule type" value="Genomic_DNA"/>
</dbReference>
<proteinExistence type="predicted"/>
<dbReference type="Proteomes" id="UP001372338">
    <property type="component" value="Unassembled WGS sequence"/>
</dbReference>
<gene>
    <name evidence="1" type="ORF">RIF29_01969</name>
</gene>
<comment type="caution">
    <text evidence="1">The sequence shown here is derived from an EMBL/GenBank/DDBJ whole genome shotgun (WGS) entry which is preliminary data.</text>
</comment>
<keyword evidence="2" id="KW-1185">Reference proteome</keyword>
<name>A0AAN9IZ78_CROPI</name>
<sequence length="81" mass="9078">MCDFPNKHFNEKGINTSENNFSLKVDPLKTSLEYSKGDSSNSHNVPVKDNIVKCLPKKHLSSKLQFCLCSGKAKTSKHLQL</sequence>
<protein>
    <submittedName>
        <fullName evidence="1">Uncharacterized protein</fullName>
    </submittedName>
</protein>
<organism evidence="1 2">
    <name type="scientific">Crotalaria pallida</name>
    <name type="common">Smooth rattlebox</name>
    <name type="synonym">Crotalaria striata</name>
    <dbReference type="NCBI Taxonomy" id="3830"/>
    <lineage>
        <taxon>Eukaryota</taxon>
        <taxon>Viridiplantae</taxon>
        <taxon>Streptophyta</taxon>
        <taxon>Embryophyta</taxon>
        <taxon>Tracheophyta</taxon>
        <taxon>Spermatophyta</taxon>
        <taxon>Magnoliopsida</taxon>
        <taxon>eudicotyledons</taxon>
        <taxon>Gunneridae</taxon>
        <taxon>Pentapetalae</taxon>
        <taxon>rosids</taxon>
        <taxon>fabids</taxon>
        <taxon>Fabales</taxon>
        <taxon>Fabaceae</taxon>
        <taxon>Papilionoideae</taxon>
        <taxon>50 kb inversion clade</taxon>
        <taxon>genistoids sensu lato</taxon>
        <taxon>core genistoids</taxon>
        <taxon>Crotalarieae</taxon>
        <taxon>Crotalaria</taxon>
    </lineage>
</organism>
<dbReference type="AlphaFoldDB" id="A0AAN9IZ78"/>
<reference evidence="1 2" key="1">
    <citation type="submission" date="2024-01" db="EMBL/GenBank/DDBJ databases">
        <title>The genomes of 5 underutilized Papilionoideae crops provide insights into root nodulation and disease resistanc.</title>
        <authorList>
            <person name="Yuan L."/>
        </authorList>
    </citation>
    <scope>NUCLEOTIDE SEQUENCE [LARGE SCALE GENOMIC DNA]</scope>
    <source>
        <strain evidence="1">ZHUSHIDOU_FW_LH</strain>
        <tissue evidence="1">Leaf</tissue>
    </source>
</reference>
<accession>A0AAN9IZ78</accession>
<evidence type="ECO:0000313" key="1">
    <source>
        <dbReference type="EMBL" id="KAK7288508.1"/>
    </source>
</evidence>